<feature type="chain" id="PRO_5040218794" evidence="1">
    <location>
        <begin position="22"/>
        <end position="280"/>
    </location>
</feature>
<reference evidence="2" key="1">
    <citation type="submission" date="2022-07" db="EMBL/GenBank/DDBJ databases">
        <authorList>
            <person name="Trinca V."/>
            <person name="Uliana J.V.C."/>
            <person name="Torres T.T."/>
            <person name="Ward R.J."/>
            <person name="Monesi N."/>
        </authorList>
    </citation>
    <scope>NUCLEOTIDE SEQUENCE</scope>
    <source>
        <strain evidence="2">HSMRA1968</strain>
        <tissue evidence="2">Whole embryos</tissue>
    </source>
</reference>
<gene>
    <name evidence="2" type="ORF">Bhyg_02778</name>
</gene>
<evidence type="ECO:0000256" key="1">
    <source>
        <dbReference type="SAM" id="SignalP"/>
    </source>
</evidence>
<organism evidence="2 3">
    <name type="scientific">Pseudolycoriella hygida</name>
    <dbReference type="NCBI Taxonomy" id="35572"/>
    <lineage>
        <taxon>Eukaryota</taxon>
        <taxon>Metazoa</taxon>
        <taxon>Ecdysozoa</taxon>
        <taxon>Arthropoda</taxon>
        <taxon>Hexapoda</taxon>
        <taxon>Insecta</taxon>
        <taxon>Pterygota</taxon>
        <taxon>Neoptera</taxon>
        <taxon>Endopterygota</taxon>
        <taxon>Diptera</taxon>
        <taxon>Nematocera</taxon>
        <taxon>Sciaroidea</taxon>
        <taxon>Sciaridae</taxon>
        <taxon>Pseudolycoriella</taxon>
    </lineage>
</organism>
<evidence type="ECO:0000313" key="3">
    <source>
        <dbReference type="Proteomes" id="UP001151699"/>
    </source>
</evidence>
<dbReference type="Proteomes" id="UP001151699">
    <property type="component" value="Chromosome A"/>
</dbReference>
<accession>A0A9Q0S8Q2</accession>
<keyword evidence="3" id="KW-1185">Reference proteome</keyword>
<dbReference type="EMBL" id="WJQU01000001">
    <property type="protein sequence ID" value="KAJ6647555.1"/>
    <property type="molecule type" value="Genomic_DNA"/>
</dbReference>
<evidence type="ECO:0000313" key="2">
    <source>
        <dbReference type="EMBL" id="KAJ6647555.1"/>
    </source>
</evidence>
<proteinExistence type="predicted"/>
<feature type="signal peptide" evidence="1">
    <location>
        <begin position="1"/>
        <end position="21"/>
    </location>
</feature>
<sequence>MRFTSVVIAVVFALQINTSLAVLSVINPLLAPVLNNPVLNSIFPFKKTLEEALNGLLPLLGCDCGGVSPYFQDSVAAYNVYQSYTKGSKDYDNCCRADQFPELFAGLSCLAYCVQNKAAFEVGQPVCRLLEAVSKLVCDPANPGPGCELQKMLDVILGPVGGLLGASIVNLLEPLEKLDGCLISGAAEYHSRAIYNVSDSRNYGNAVDPVGAVGGVALGGLFGIFRCIGLTSVMAKNAWIDGSQRIVDHCNENIKNGYWDRPFLKEKSDSTSQLQGSSDN</sequence>
<protein>
    <submittedName>
        <fullName evidence="2">Uncharacterized protein</fullName>
    </submittedName>
</protein>
<dbReference type="AlphaFoldDB" id="A0A9Q0S8Q2"/>
<keyword evidence="1" id="KW-0732">Signal</keyword>
<comment type="caution">
    <text evidence="2">The sequence shown here is derived from an EMBL/GenBank/DDBJ whole genome shotgun (WGS) entry which is preliminary data.</text>
</comment>
<name>A0A9Q0S8Q2_9DIPT</name>